<organism evidence="1 2">
    <name type="scientific">Thalassococcus arenae</name>
    <dbReference type="NCBI Taxonomy" id="2851652"/>
    <lineage>
        <taxon>Bacteria</taxon>
        <taxon>Pseudomonadati</taxon>
        <taxon>Pseudomonadota</taxon>
        <taxon>Alphaproteobacteria</taxon>
        <taxon>Rhodobacterales</taxon>
        <taxon>Roseobacteraceae</taxon>
        <taxon>Thalassococcus</taxon>
    </lineage>
</organism>
<evidence type="ECO:0008006" key="3">
    <source>
        <dbReference type="Google" id="ProtNLM"/>
    </source>
</evidence>
<keyword evidence="2" id="KW-1185">Reference proteome</keyword>
<dbReference type="RefSeq" id="WP_217779332.1">
    <property type="nucleotide sequence ID" value="NZ_JAHRWL010000002.1"/>
</dbReference>
<sequence length="142" mass="14411">MAALTTDRNTPSRLGDMREGPVAANVRIHKGAMLMRDVDGMLRPGATATGCVGVGRAEEGVDNTGGAAGDATIKWRAGVFLMANAEGDAVAAGDEDAACYIVDDQTVAASDGAGTRSKAGVVDEATSEGVWVRFDAALARAV</sequence>
<evidence type="ECO:0000313" key="2">
    <source>
        <dbReference type="Proteomes" id="UP001166293"/>
    </source>
</evidence>
<proteinExistence type="predicted"/>
<gene>
    <name evidence="1" type="ORF">KUH32_14595</name>
</gene>
<dbReference type="EMBL" id="JAHRWL010000002">
    <property type="protein sequence ID" value="MBV2360992.1"/>
    <property type="molecule type" value="Genomic_DNA"/>
</dbReference>
<evidence type="ECO:0000313" key="1">
    <source>
        <dbReference type="EMBL" id="MBV2360992.1"/>
    </source>
</evidence>
<dbReference type="Proteomes" id="UP001166293">
    <property type="component" value="Unassembled WGS sequence"/>
</dbReference>
<reference evidence="1" key="1">
    <citation type="submission" date="2021-06" db="EMBL/GenBank/DDBJ databases">
        <title>Thalassococcus sp. CAU 1522 isolated from sea sand, Republic of Korea.</title>
        <authorList>
            <person name="Kim W."/>
        </authorList>
    </citation>
    <scope>NUCLEOTIDE SEQUENCE</scope>
    <source>
        <strain evidence="1">CAU 1522</strain>
    </source>
</reference>
<name>A0ABS6NBE0_9RHOB</name>
<protein>
    <recommendedName>
        <fullName evidence="3">DUF2190 domain-containing protein</fullName>
    </recommendedName>
</protein>
<comment type="caution">
    <text evidence="1">The sequence shown here is derived from an EMBL/GenBank/DDBJ whole genome shotgun (WGS) entry which is preliminary data.</text>
</comment>
<accession>A0ABS6NBE0</accession>